<dbReference type="InterPro" id="IPR007111">
    <property type="entry name" value="NACHT_NTPase"/>
</dbReference>
<dbReference type="InterPro" id="IPR027417">
    <property type="entry name" value="P-loop_NTPase"/>
</dbReference>
<evidence type="ECO:0000313" key="3">
    <source>
        <dbReference type="Proteomes" id="UP001501772"/>
    </source>
</evidence>
<evidence type="ECO:0000259" key="1">
    <source>
        <dbReference type="PROSITE" id="PS50837"/>
    </source>
</evidence>
<dbReference type="SMART" id="SM00382">
    <property type="entry name" value="AAA"/>
    <property type="match status" value="1"/>
</dbReference>
<gene>
    <name evidence="2" type="ORF">GCM10022289_44850</name>
</gene>
<accession>A0ABP8BQ08</accession>
<dbReference type="Gene3D" id="3.40.50.300">
    <property type="entry name" value="P-loop containing nucleotide triphosphate hydrolases"/>
    <property type="match status" value="1"/>
</dbReference>
<comment type="caution">
    <text evidence="2">The sequence shown here is derived from an EMBL/GenBank/DDBJ whole genome shotgun (WGS) entry which is preliminary data.</text>
</comment>
<name>A0ABP8BQ08_9SPHI</name>
<keyword evidence="3" id="KW-1185">Reference proteome</keyword>
<dbReference type="RefSeq" id="WP_344853662.1">
    <property type="nucleotide sequence ID" value="NZ_BAABBY010000015.1"/>
</dbReference>
<evidence type="ECO:0000313" key="2">
    <source>
        <dbReference type="EMBL" id="GAA4213130.1"/>
    </source>
</evidence>
<proteinExistence type="predicted"/>
<dbReference type="PROSITE" id="PS50837">
    <property type="entry name" value="NACHT"/>
    <property type="match status" value="1"/>
</dbReference>
<dbReference type="InterPro" id="IPR003593">
    <property type="entry name" value="AAA+_ATPase"/>
</dbReference>
<reference evidence="3" key="1">
    <citation type="journal article" date="2019" name="Int. J. Syst. Evol. Microbiol.">
        <title>The Global Catalogue of Microorganisms (GCM) 10K type strain sequencing project: providing services to taxonomists for standard genome sequencing and annotation.</title>
        <authorList>
            <consortium name="The Broad Institute Genomics Platform"/>
            <consortium name="The Broad Institute Genome Sequencing Center for Infectious Disease"/>
            <person name="Wu L."/>
            <person name="Ma J."/>
        </authorList>
    </citation>
    <scope>NUCLEOTIDE SEQUENCE [LARGE SCALE GENOMIC DNA]</scope>
    <source>
        <strain evidence="3">JCM 17626</strain>
    </source>
</reference>
<feature type="domain" description="NACHT" evidence="1">
    <location>
        <begin position="139"/>
        <end position="278"/>
    </location>
</feature>
<dbReference type="SUPFAM" id="SSF52540">
    <property type="entry name" value="P-loop containing nucleoside triphosphate hydrolases"/>
    <property type="match status" value="1"/>
</dbReference>
<dbReference type="PANTHER" id="PTHR46844">
    <property type="entry name" value="SLR5058 PROTEIN"/>
    <property type="match status" value="1"/>
</dbReference>
<protein>
    <recommendedName>
        <fullName evidence="1">NACHT domain-containing protein</fullName>
    </recommendedName>
</protein>
<dbReference type="EMBL" id="BAABBY010000015">
    <property type="protein sequence ID" value="GAA4213130.1"/>
    <property type="molecule type" value="Genomic_DNA"/>
</dbReference>
<dbReference type="Pfam" id="PF05729">
    <property type="entry name" value="NACHT"/>
    <property type="match status" value="1"/>
</dbReference>
<sequence length="625" mass="72245">MLESSIELLKSLDLKGVVTDYIVEKILDKGVQKTKHLFNTHLSNVEKLSGPPPDEYETFLKTYDLSVSEDIVMQHVVANLNAASIWSKEINFNLSKRSRDLEKIFVDIDLFLSPLRHRYSADEELETIKSSRIKKYLNKNILIYGGPGAGKTTLIKNICNSLLFEPSEGKFSCPILIRFRELDYTSYEDPERRNLFAILIDAFGIVIKYPESKITKVFNQNIQLMKLAVIEFLEQGRILAIFDGFDEIPDMELKSLIERDFEALALGLKNSKFILTSRNGDFNLSLTNTHTFEICPLNDAQILKLTHNWLNNKTEARNLYEKIKSSPYYDTTLRPLTLSHLCAIYERRKMIPAKPRYIYDLVIQLLLELWDEQRGIVRPSAYADFYIEKKKEFLSHLSFLFSYEMKLTVFSSGDLKECYGKIYRRHNLPANQAKKVVNEIESHSGIIIQNGFDSFQFSHKSLQEFLTGKYLFSMAGLPDIEIMKALPNETAIAIALSGSPNVFFQTFLIKKAEFKDPFWSVFLNRLIDEKPDFSDDPIVLAFFLNKIHDQPYSIFLDSLKALIHGTNIKICFPAFFRKYKKQVDYIGNISYEYKELNVAVDRRGYLPGQLQVSSELDELLNTHNR</sequence>
<organism evidence="2 3">
    <name type="scientific">Pedobacter jeongneungensis</name>
    <dbReference type="NCBI Taxonomy" id="947309"/>
    <lineage>
        <taxon>Bacteria</taxon>
        <taxon>Pseudomonadati</taxon>
        <taxon>Bacteroidota</taxon>
        <taxon>Sphingobacteriia</taxon>
        <taxon>Sphingobacteriales</taxon>
        <taxon>Sphingobacteriaceae</taxon>
        <taxon>Pedobacter</taxon>
    </lineage>
</organism>
<dbReference type="PANTHER" id="PTHR46844:SF1">
    <property type="entry name" value="SLR5058 PROTEIN"/>
    <property type="match status" value="1"/>
</dbReference>
<dbReference type="Proteomes" id="UP001501772">
    <property type="component" value="Unassembled WGS sequence"/>
</dbReference>